<organism evidence="1 2">
    <name type="scientific">Bacteroides oleiciplenus YIT 12058</name>
    <dbReference type="NCBI Taxonomy" id="742727"/>
    <lineage>
        <taxon>Bacteria</taxon>
        <taxon>Pseudomonadati</taxon>
        <taxon>Bacteroidota</taxon>
        <taxon>Bacteroidia</taxon>
        <taxon>Bacteroidales</taxon>
        <taxon>Bacteroidaceae</taxon>
        <taxon>Bacteroides</taxon>
    </lineage>
</organism>
<protein>
    <submittedName>
        <fullName evidence="1">Uncharacterized protein</fullName>
    </submittedName>
</protein>
<name>K9EJ69_9BACE</name>
<dbReference type="AlphaFoldDB" id="K9EJ69"/>
<sequence>MGIKQIIIAMKKVVLTLILASIFLTKGYAQQADVLTLGVFHFEFPNLDVQQVAEDDQIDVLSPQYQKEIELIANKLAKFKPDAIVVEWPVYKQQETDSLFNAYLAGNHKLSRNEVQQLGFRVAKMCHSKMYCADAWGTHTAAIEALLEDDNSDKFIAFDKSFTDSPDSVLYQRDEPIFKQKGILAQLMHLNEPELIQKDLGNYLIGHFKYESAEGDYTGVDFESGRWFNRNLRIFRNVQRIPKDSGKRILVIFGAGHMTILNYLFECSPEYKLLHVNDYLK</sequence>
<dbReference type="InterPro" id="IPR043749">
    <property type="entry name" value="DUF5694"/>
</dbReference>
<dbReference type="HOGENOM" id="CLU_070500_1_1_10"/>
<dbReference type="Pfam" id="PF18950">
    <property type="entry name" value="DUF5694"/>
    <property type="match status" value="1"/>
</dbReference>
<keyword evidence="2" id="KW-1185">Reference proteome</keyword>
<accession>K9EJ69</accession>
<proteinExistence type="predicted"/>
<dbReference type="EMBL" id="ADLF01000009">
    <property type="protein sequence ID" value="EKU90972.1"/>
    <property type="molecule type" value="Genomic_DNA"/>
</dbReference>
<evidence type="ECO:0000313" key="1">
    <source>
        <dbReference type="EMBL" id="EKU90972.1"/>
    </source>
</evidence>
<dbReference type="PATRIC" id="fig|742727.4.peg.2432"/>
<dbReference type="STRING" id="742727.HMPREF9447_02390"/>
<dbReference type="eggNOG" id="ENOG5032SV6">
    <property type="taxonomic scope" value="Bacteria"/>
</dbReference>
<comment type="caution">
    <text evidence="1">The sequence shown here is derived from an EMBL/GenBank/DDBJ whole genome shotgun (WGS) entry which is preliminary data.</text>
</comment>
<dbReference type="Proteomes" id="UP000009872">
    <property type="component" value="Unassembled WGS sequence"/>
</dbReference>
<reference evidence="1 2" key="1">
    <citation type="submission" date="2012-09" db="EMBL/GenBank/DDBJ databases">
        <title>The Genome Sequence of Bacteroides oleiciplenus YIT 12058.</title>
        <authorList>
            <consortium name="The Broad Institute Genome Sequencing Platform"/>
            <person name="Earl A."/>
            <person name="Ward D."/>
            <person name="Feldgarden M."/>
            <person name="Gevers D."/>
            <person name="Morotomi M."/>
            <person name="Walker B."/>
            <person name="Young S.K."/>
            <person name="Zeng Q."/>
            <person name="Gargeya S."/>
            <person name="Fitzgerald M."/>
            <person name="Haas B."/>
            <person name="Abouelleil A."/>
            <person name="Alvarado L."/>
            <person name="Arachchi H.M."/>
            <person name="Berlin A.M."/>
            <person name="Chapman S.B."/>
            <person name="Goldberg J."/>
            <person name="Griggs A."/>
            <person name="Gujja S."/>
            <person name="Hansen M."/>
            <person name="Howarth C."/>
            <person name="Imamovic A."/>
            <person name="Larimer J."/>
            <person name="McCowen C."/>
            <person name="Montmayeur A."/>
            <person name="Murphy C."/>
            <person name="Neiman D."/>
            <person name="Pearson M."/>
            <person name="Priest M."/>
            <person name="Roberts A."/>
            <person name="Saif S."/>
            <person name="Shea T."/>
            <person name="Sisk P."/>
            <person name="Sykes S."/>
            <person name="Wortman J."/>
            <person name="Nusbaum C."/>
            <person name="Birren B."/>
        </authorList>
    </citation>
    <scope>NUCLEOTIDE SEQUENCE [LARGE SCALE GENOMIC DNA]</scope>
    <source>
        <strain evidence="1 2">YIT 12058</strain>
    </source>
</reference>
<evidence type="ECO:0000313" key="2">
    <source>
        <dbReference type="Proteomes" id="UP000009872"/>
    </source>
</evidence>
<gene>
    <name evidence="1" type="ORF">HMPREF9447_02390</name>
</gene>